<feature type="transmembrane region" description="Helical" evidence="1">
    <location>
        <begin position="150"/>
        <end position="171"/>
    </location>
</feature>
<evidence type="ECO:0000256" key="2">
    <source>
        <dbReference type="SAM" id="SignalP"/>
    </source>
</evidence>
<reference evidence="4 5" key="1">
    <citation type="journal article" date="2016" name="Nat. Commun.">
        <title>Thousands of microbial genomes shed light on interconnected biogeochemical processes in an aquifer system.</title>
        <authorList>
            <person name="Anantharaman K."/>
            <person name="Brown C.T."/>
            <person name="Hug L.A."/>
            <person name="Sharon I."/>
            <person name="Castelle C.J."/>
            <person name="Probst A.J."/>
            <person name="Thomas B.C."/>
            <person name="Singh A."/>
            <person name="Wilkins M.J."/>
            <person name="Karaoz U."/>
            <person name="Brodie E.L."/>
            <person name="Williams K.H."/>
            <person name="Hubbard S.S."/>
            <person name="Banfield J.F."/>
        </authorList>
    </citation>
    <scope>NUCLEOTIDE SEQUENCE [LARGE SCALE GENOMIC DNA]</scope>
</reference>
<keyword evidence="1" id="KW-0812">Transmembrane</keyword>
<feature type="signal peptide" evidence="2">
    <location>
        <begin position="1"/>
        <end position="29"/>
    </location>
</feature>
<dbReference type="Pfam" id="PF18895">
    <property type="entry name" value="T4SS_pilin"/>
    <property type="match status" value="1"/>
</dbReference>
<dbReference type="Proteomes" id="UP000177040">
    <property type="component" value="Unassembled WGS sequence"/>
</dbReference>
<keyword evidence="2" id="KW-0732">Signal</keyword>
<organism evidence="4 5">
    <name type="scientific">Candidatus Magasanikbacteria bacterium RIFCSPLOWO2_01_FULL_40_15</name>
    <dbReference type="NCBI Taxonomy" id="1798686"/>
    <lineage>
        <taxon>Bacteria</taxon>
        <taxon>Candidatus Magasanikiibacteriota</taxon>
    </lineage>
</organism>
<dbReference type="EMBL" id="MFQH01000013">
    <property type="protein sequence ID" value="OGH78336.1"/>
    <property type="molecule type" value="Genomic_DNA"/>
</dbReference>
<sequence>MSMNTKKIGLLLMAAIFLGFLITPTTTLAKTCEIDADCSTGKTCTDIGDGSLFCEKSPCTTTLDCGEGRTCDKISVPNVCTSDTFGLNPVGNKVVGKLGNQDLRETAANLINVLLGILGLIAVVIVLAGGFKWMTAGGNDEKVTEARKMIFSGIIGLAIIMSAWAISLFVINQLSSATGGNADIPDQG</sequence>
<dbReference type="EMBL" id="MFQH01000013">
    <property type="protein sequence ID" value="OGH78335.1"/>
    <property type="molecule type" value="Genomic_DNA"/>
</dbReference>
<gene>
    <name evidence="3" type="ORF">A2983_01065</name>
    <name evidence="4" type="ORF">A2983_01070</name>
</gene>
<feature type="chain" id="PRO_5014269224" evidence="2">
    <location>
        <begin position="30"/>
        <end position="188"/>
    </location>
</feature>
<name>A0A1F6N2W3_9BACT</name>
<dbReference type="AlphaFoldDB" id="A0A1F6N2W3"/>
<evidence type="ECO:0000313" key="3">
    <source>
        <dbReference type="EMBL" id="OGH78335.1"/>
    </source>
</evidence>
<keyword evidence="1" id="KW-1133">Transmembrane helix</keyword>
<accession>A0A1F6N2W3</accession>
<dbReference type="InterPro" id="IPR043993">
    <property type="entry name" value="T4SS_pilin"/>
</dbReference>
<feature type="transmembrane region" description="Helical" evidence="1">
    <location>
        <begin position="110"/>
        <end position="129"/>
    </location>
</feature>
<protein>
    <submittedName>
        <fullName evidence="4">Uncharacterized protein</fullName>
    </submittedName>
</protein>
<evidence type="ECO:0000313" key="5">
    <source>
        <dbReference type="Proteomes" id="UP000177040"/>
    </source>
</evidence>
<keyword evidence="1" id="KW-0472">Membrane</keyword>
<comment type="caution">
    <text evidence="4">The sequence shown here is derived from an EMBL/GenBank/DDBJ whole genome shotgun (WGS) entry which is preliminary data.</text>
</comment>
<evidence type="ECO:0000256" key="1">
    <source>
        <dbReference type="SAM" id="Phobius"/>
    </source>
</evidence>
<proteinExistence type="predicted"/>
<evidence type="ECO:0000313" key="4">
    <source>
        <dbReference type="EMBL" id="OGH78336.1"/>
    </source>
</evidence>